<dbReference type="OrthoDB" id="3480872at2759"/>
<keyword evidence="2" id="KW-1185">Reference proteome</keyword>
<name>A0A0M8PCG0_9EURO</name>
<organism evidence="1 2">
    <name type="scientific">Penicillium nordicum</name>
    <dbReference type="NCBI Taxonomy" id="229535"/>
    <lineage>
        <taxon>Eukaryota</taxon>
        <taxon>Fungi</taxon>
        <taxon>Dikarya</taxon>
        <taxon>Ascomycota</taxon>
        <taxon>Pezizomycotina</taxon>
        <taxon>Eurotiomycetes</taxon>
        <taxon>Eurotiomycetidae</taxon>
        <taxon>Eurotiales</taxon>
        <taxon>Aspergillaceae</taxon>
        <taxon>Penicillium</taxon>
    </lineage>
</organism>
<proteinExistence type="predicted"/>
<dbReference type="EMBL" id="LHQQ01000038">
    <property type="protein sequence ID" value="KOS45774.1"/>
    <property type="molecule type" value="Genomic_DNA"/>
</dbReference>
<gene>
    <name evidence="1" type="ORF">ACN38_g3232</name>
</gene>
<dbReference type="AlphaFoldDB" id="A0A0M8PCG0"/>
<sequence length="252" mass="29208">MAIDKVANMWTYIQSLFRSQQEQVPTPTPVTIMAARFPADGKSPHLVPLRTTSQSNHRFSFDGHVPDMREYWDIPDPWRYADKVRFEVTEQLNPICDGIYIIFFTFAIDDLQENPNFPQEILNDRFLYGDVFVVKLQAQEYGEYGWAVYDDVPTEFLDLPQLRGLVRLRWGSGKLRKSVEVKLISNITVLKKTSSPSARTSRTFDEKGVRVNRGQCKPNDTVQRGMRKHRGQVAVSKNRNNQSVSWTETFRD</sequence>
<evidence type="ECO:0000313" key="1">
    <source>
        <dbReference type="EMBL" id="KOS45774.1"/>
    </source>
</evidence>
<protein>
    <submittedName>
        <fullName evidence="1">Uncharacterized protein</fullName>
    </submittedName>
</protein>
<dbReference type="Proteomes" id="UP000037696">
    <property type="component" value="Unassembled WGS sequence"/>
</dbReference>
<reference evidence="1 2" key="1">
    <citation type="submission" date="2015-08" db="EMBL/GenBank/DDBJ databases">
        <title>Genome sequencing of Penicillium nordicum.</title>
        <authorList>
            <person name="Nguyen H.D."/>
            <person name="Seifert K.A."/>
        </authorList>
    </citation>
    <scope>NUCLEOTIDE SEQUENCE [LARGE SCALE GENOMIC DNA]</scope>
    <source>
        <strain evidence="1 2">DAOMC 185683</strain>
    </source>
</reference>
<comment type="caution">
    <text evidence="1">The sequence shown here is derived from an EMBL/GenBank/DDBJ whole genome shotgun (WGS) entry which is preliminary data.</text>
</comment>
<evidence type="ECO:0000313" key="2">
    <source>
        <dbReference type="Proteomes" id="UP000037696"/>
    </source>
</evidence>
<accession>A0A0M8PCG0</accession>